<comment type="caution">
    <text evidence="2">The sequence shown here is derived from an EMBL/GenBank/DDBJ whole genome shotgun (WGS) entry which is preliminary data.</text>
</comment>
<protein>
    <submittedName>
        <fullName evidence="2">Uncharacterized protein</fullName>
    </submittedName>
</protein>
<proteinExistence type="predicted"/>
<dbReference type="EMBL" id="CAJOBP010000184">
    <property type="protein sequence ID" value="CAF4137196.1"/>
    <property type="molecule type" value="Genomic_DNA"/>
</dbReference>
<name>A0A819XKT1_9BILA</name>
<evidence type="ECO:0000313" key="2">
    <source>
        <dbReference type="EMBL" id="CAF4137196.1"/>
    </source>
</evidence>
<feature type="region of interest" description="Disordered" evidence="1">
    <location>
        <begin position="151"/>
        <end position="183"/>
    </location>
</feature>
<reference evidence="2" key="1">
    <citation type="submission" date="2021-02" db="EMBL/GenBank/DDBJ databases">
        <authorList>
            <person name="Nowell W R."/>
        </authorList>
    </citation>
    <scope>NUCLEOTIDE SEQUENCE</scope>
</reference>
<feature type="compositionally biased region" description="Acidic residues" evidence="1">
    <location>
        <begin position="9"/>
        <end position="23"/>
    </location>
</feature>
<sequence length="241" mass="27975">MSDSPLSDTLDDLLNDEDDDSCSDDNSQSNEYSLLKTNSSSTNELKIKIKKRKNEQSADSKQHKRKKKSKTQPTYMRRNIRTLLTNDKLQDDTLTALRAEQERLRRLEEINNSFQPIYTHLPTYYNQTSAPIKSNEQDCIVLDDVDDEEDETTNSLSKTKIDPDENISNKETINPNEDSNDSDVQYVDSDTEIVNDKLTQKLQRLHLDDRINVPDANGKLFRIFYDFYIVKKSVNCLQFSF</sequence>
<gene>
    <name evidence="2" type="ORF">UJA718_LOCUS2653</name>
</gene>
<keyword evidence="3" id="KW-1185">Reference proteome</keyword>
<dbReference type="Proteomes" id="UP000663873">
    <property type="component" value="Unassembled WGS sequence"/>
</dbReference>
<feature type="compositionally biased region" description="Polar residues" evidence="1">
    <location>
        <begin position="31"/>
        <end position="44"/>
    </location>
</feature>
<evidence type="ECO:0000313" key="3">
    <source>
        <dbReference type="Proteomes" id="UP000663873"/>
    </source>
</evidence>
<feature type="region of interest" description="Disordered" evidence="1">
    <location>
        <begin position="1"/>
        <end position="79"/>
    </location>
</feature>
<evidence type="ECO:0000256" key="1">
    <source>
        <dbReference type="SAM" id="MobiDB-lite"/>
    </source>
</evidence>
<dbReference type="AlphaFoldDB" id="A0A819XKT1"/>
<accession>A0A819XKT1</accession>
<organism evidence="2 3">
    <name type="scientific">Rotaria socialis</name>
    <dbReference type="NCBI Taxonomy" id="392032"/>
    <lineage>
        <taxon>Eukaryota</taxon>
        <taxon>Metazoa</taxon>
        <taxon>Spiralia</taxon>
        <taxon>Gnathifera</taxon>
        <taxon>Rotifera</taxon>
        <taxon>Eurotatoria</taxon>
        <taxon>Bdelloidea</taxon>
        <taxon>Philodinida</taxon>
        <taxon>Philodinidae</taxon>
        <taxon>Rotaria</taxon>
    </lineage>
</organism>